<evidence type="ECO:0000313" key="2">
    <source>
        <dbReference type="EMBL" id="MBD5778707.1"/>
    </source>
</evidence>
<keyword evidence="2" id="KW-0489">Methyltransferase</keyword>
<dbReference type="InterPro" id="IPR029063">
    <property type="entry name" value="SAM-dependent_MTases_sf"/>
</dbReference>
<dbReference type="Proteomes" id="UP000622317">
    <property type="component" value="Unassembled WGS sequence"/>
</dbReference>
<dbReference type="SUPFAM" id="SSF53335">
    <property type="entry name" value="S-adenosyl-L-methionine-dependent methyltransferases"/>
    <property type="match status" value="1"/>
</dbReference>
<feature type="domain" description="Methyltransferase type 11" evidence="1">
    <location>
        <begin position="84"/>
        <end position="134"/>
    </location>
</feature>
<dbReference type="Pfam" id="PF08241">
    <property type="entry name" value="Methyltransf_11"/>
    <property type="match status" value="1"/>
</dbReference>
<organism evidence="2 3">
    <name type="scientific">Pelagicoccus enzymogenes</name>
    <dbReference type="NCBI Taxonomy" id="2773457"/>
    <lineage>
        <taxon>Bacteria</taxon>
        <taxon>Pseudomonadati</taxon>
        <taxon>Verrucomicrobiota</taxon>
        <taxon>Opitutia</taxon>
        <taxon>Puniceicoccales</taxon>
        <taxon>Pelagicoccaceae</taxon>
        <taxon>Pelagicoccus</taxon>
    </lineage>
</organism>
<dbReference type="AlphaFoldDB" id="A0A927IE65"/>
<sequence length="233" mass="26723">MKDALKKAYLRGIDMLLLPLRRKGSEDPFHRVFRDFISIVEGVERPSVLELGSRNVSGNSVKGWFPEDCDYTGIDILEGEGVDVVADAHTLSRSFTKAQFDFVYSMSVFEHLLFPWKVVLELNHVMKEGGFLYLSTHPVWPEHEVPWDFWRFPKRGFEGLFNSFTGFELVAVEEGLPCALFSLVDDLPTRESYLYSANQGVALIARKTGEYRKDLLNWEIEIESVLRTMYPSG</sequence>
<reference evidence="2" key="1">
    <citation type="submission" date="2020-09" db="EMBL/GenBank/DDBJ databases">
        <title>Pelagicoccus enzymogenes sp. nov. with an EPS production, isolated from marine sediment.</title>
        <authorList>
            <person name="Feng X."/>
        </authorList>
    </citation>
    <scope>NUCLEOTIDE SEQUENCE</scope>
    <source>
        <strain evidence="2">NFK12</strain>
    </source>
</reference>
<dbReference type="GO" id="GO:0032259">
    <property type="term" value="P:methylation"/>
    <property type="evidence" value="ECO:0007669"/>
    <property type="project" value="UniProtKB-KW"/>
</dbReference>
<dbReference type="GO" id="GO:0008757">
    <property type="term" value="F:S-adenosylmethionine-dependent methyltransferase activity"/>
    <property type="evidence" value="ECO:0007669"/>
    <property type="project" value="InterPro"/>
</dbReference>
<name>A0A927IE65_9BACT</name>
<keyword evidence="2" id="KW-0808">Transferase</keyword>
<evidence type="ECO:0000259" key="1">
    <source>
        <dbReference type="Pfam" id="PF08241"/>
    </source>
</evidence>
<dbReference type="RefSeq" id="WP_191615837.1">
    <property type="nucleotide sequence ID" value="NZ_JACYFG010000006.1"/>
</dbReference>
<gene>
    <name evidence="2" type="ORF">IEN85_04340</name>
</gene>
<keyword evidence="3" id="KW-1185">Reference proteome</keyword>
<evidence type="ECO:0000313" key="3">
    <source>
        <dbReference type="Proteomes" id="UP000622317"/>
    </source>
</evidence>
<dbReference type="InterPro" id="IPR013216">
    <property type="entry name" value="Methyltransf_11"/>
</dbReference>
<proteinExistence type="predicted"/>
<dbReference type="EMBL" id="JACYFG010000006">
    <property type="protein sequence ID" value="MBD5778707.1"/>
    <property type="molecule type" value="Genomic_DNA"/>
</dbReference>
<protein>
    <submittedName>
        <fullName evidence="2">Class I SAM-dependent methyltransferase</fullName>
    </submittedName>
</protein>
<accession>A0A927IE65</accession>
<comment type="caution">
    <text evidence="2">The sequence shown here is derived from an EMBL/GenBank/DDBJ whole genome shotgun (WGS) entry which is preliminary data.</text>
</comment>
<dbReference type="Gene3D" id="3.40.50.150">
    <property type="entry name" value="Vaccinia Virus protein VP39"/>
    <property type="match status" value="1"/>
</dbReference>